<organism evidence="3 4">
    <name type="scientific">Hebeloma cylindrosporum</name>
    <dbReference type="NCBI Taxonomy" id="76867"/>
    <lineage>
        <taxon>Eukaryota</taxon>
        <taxon>Fungi</taxon>
        <taxon>Dikarya</taxon>
        <taxon>Basidiomycota</taxon>
        <taxon>Agaricomycotina</taxon>
        <taxon>Agaricomycetes</taxon>
        <taxon>Agaricomycetidae</taxon>
        <taxon>Agaricales</taxon>
        <taxon>Agaricineae</taxon>
        <taxon>Hymenogastraceae</taxon>
        <taxon>Hebeloma</taxon>
    </lineage>
</organism>
<keyword evidence="4" id="KW-1185">Reference proteome</keyword>
<dbReference type="SUPFAM" id="SSF52540">
    <property type="entry name" value="P-loop containing nucleoside triphosphate hydrolases"/>
    <property type="match status" value="1"/>
</dbReference>
<proteinExistence type="predicted"/>
<reference evidence="3 4" key="1">
    <citation type="submission" date="2014-04" db="EMBL/GenBank/DDBJ databases">
        <authorList>
            <consortium name="DOE Joint Genome Institute"/>
            <person name="Kuo A."/>
            <person name="Gay G."/>
            <person name="Dore J."/>
            <person name="Kohler A."/>
            <person name="Nagy L.G."/>
            <person name="Floudas D."/>
            <person name="Copeland A."/>
            <person name="Barry K.W."/>
            <person name="Cichocki N."/>
            <person name="Veneault-Fourrey C."/>
            <person name="LaButti K."/>
            <person name="Lindquist E.A."/>
            <person name="Lipzen A."/>
            <person name="Lundell T."/>
            <person name="Morin E."/>
            <person name="Murat C."/>
            <person name="Sun H."/>
            <person name="Tunlid A."/>
            <person name="Henrissat B."/>
            <person name="Grigoriev I.V."/>
            <person name="Hibbett D.S."/>
            <person name="Martin F."/>
            <person name="Nordberg H.P."/>
            <person name="Cantor M.N."/>
            <person name="Hua S.X."/>
        </authorList>
    </citation>
    <scope>NUCLEOTIDE SEQUENCE [LARGE SCALE GENOMIC DNA]</scope>
    <source>
        <strain evidence="4">h7</strain>
    </source>
</reference>
<dbReference type="InterPro" id="IPR056884">
    <property type="entry name" value="NPHP3-like_N"/>
</dbReference>
<sequence length="636" mass="71472">MFSNAHNLVITGGNFNHFASPEEVADLNFFQDYVALGALHNSGERFDPPKCHPNTRVSILQKIMEWIKSSEKIDELILWIYGAAGAGKSAIAQTVAEMCEKEGILLGSFFFSRTSPGRSDGNRLIPTLAYQMAVNLPKTRSHIKRAFQMNPFIFSQNMESQRDILISQPLKKAISRLPGSSSRQALIIDGLDECSDPKVHSQLLTVLVSLAKEHPSLRILITSRPEHHILSFFNSQLEHAAFRIALNDSQFETDDDVRMFLCSKFAEIVRSHPLKDHIPPSWPSISALETIVSKASGQFIHASTVIKYIDSPRHNPMDRLNVILQLSPSDAHSAGPYEELDSMYRYILASVENVARTKSILGLTLLTSDFLIGFKEFAVNCVVDLSALHGTLRSIPGIAQILDISEEDVLLSLTELASVLQVEFVSVVQYSQDGHPDSEYFQEGIKFLHASFDDFLKDPTRSKHFYISMGALHHLAAKGCLRILARIARSPTSPNPPCSDPVVEYAVHALMIHFWKATLTKGLLDDLEKFDFRSWLVCNIRWYSRHFPPCEDWEDGASAKSTAINLALFFRRLRSLVCGMISRSTMFRRVYLFIGRTCQRYTEVTSCDPRGAIASVPPRSPSHRPSFFIWGLDFPL</sequence>
<dbReference type="HOGENOM" id="CLU_000288_6_10_1"/>
<dbReference type="PANTHER" id="PTHR10039:SF14">
    <property type="entry name" value="NACHT DOMAIN-CONTAINING PROTEIN"/>
    <property type="match status" value="1"/>
</dbReference>
<feature type="domain" description="NACHT" evidence="2">
    <location>
        <begin position="76"/>
        <end position="225"/>
    </location>
</feature>
<dbReference type="Proteomes" id="UP000053424">
    <property type="component" value="Unassembled WGS sequence"/>
</dbReference>
<dbReference type="AlphaFoldDB" id="A0A0C3C045"/>
<evidence type="ECO:0000256" key="1">
    <source>
        <dbReference type="ARBA" id="ARBA00022737"/>
    </source>
</evidence>
<keyword evidence="1" id="KW-0677">Repeat</keyword>
<gene>
    <name evidence="3" type="ORF">M413DRAFT_448417</name>
</gene>
<dbReference type="EMBL" id="KN831796">
    <property type="protein sequence ID" value="KIM37634.1"/>
    <property type="molecule type" value="Genomic_DNA"/>
</dbReference>
<dbReference type="OrthoDB" id="163438at2759"/>
<evidence type="ECO:0000259" key="2">
    <source>
        <dbReference type="PROSITE" id="PS50837"/>
    </source>
</evidence>
<evidence type="ECO:0000313" key="4">
    <source>
        <dbReference type="Proteomes" id="UP000053424"/>
    </source>
</evidence>
<evidence type="ECO:0000313" key="3">
    <source>
        <dbReference type="EMBL" id="KIM37634.1"/>
    </source>
</evidence>
<accession>A0A0C3C045</accession>
<dbReference type="InterPro" id="IPR027417">
    <property type="entry name" value="P-loop_NTPase"/>
</dbReference>
<name>A0A0C3C045_HEBCY</name>
<dbReference type="PROSITE" id="PS50837">
    <property type="entry name" value="NACHT"/>
    <property type="match status" value="1"/>
</dbReference>
<dbReference type="InterPro" id="IPR007111">
    <property type="entry name" value="NACHT_NTPase"/>
</dbReference>
<dbReference type="Pfam" id="PF24883">
    <property type="entry name" value="NPHP3_N"/>
    <property type="match status" value="1"/>
</dbReference>
<reference evidence="4" key="2">
    <citation type="submission" date="2015-01" db="EMBL/GenBank/DDBJ databases">
        <title>Evolutionary Origins and Diversification of the Mycorrhizal Mutualists.</title>
        <authorList>
            <consortium name="DOE Joint Genome Institute"/>
            <consortium name="Mycorrhizal Genomics Consortium"/>
            <person name="Kohler A."/>
            <person name="Kuo A."/>
            <person name="Nagy L.G."/>
            <person name="Floudas D."/>
            <person name="Copeland A."/>
            <person name="Barry K.W."/>
            <person name="Cichocki N."/>
            <person name="Veneault-Fourrey C."/>
            <person name="LaButti K."/>
            <person name="Lindquist E.A."/>
            <person name="Lipzen A."/>
            <person name="Lundell T."/>
            <person name="Morin E."/>
            <person name="Murat C."/>
            <person name="Riley R."/>
            <person name="Ohm R."/>
            <person name="Sun H."/>
            <person name="Tunlid A."/>
            <person name="Henrissat B."/>
            <person name="Grigoriev I.V."/>
            <person name="Hibbett D.S."/>
            <person name="Martin F."/>
        </authorList>
    </citation>
    <scope>NUCLEOTIDE SEQUENCE [LARGE SCALE GENOMIC DNA]</scope>
    <source>
        <strain evidence="4">h7</strain>
    </source>
</reference>
<dbReference type="PANTHER" id="PTHR10039">
    <property type="entry name" value="AMELOGENIN"/>
    <property type="match status" value="1"/>
</dbReference>
<dbReference type="Gene3D" id="3.40.50.300">
    <property type="entry name" value="P-loop containing nucleotide triphosphate hydrolases"/>
    <property type="match status" value="1"/>
</dbReference>
<protein>
    <recommendedName>
        <fullName evidence="2">NACHT domain-containing protein</fullName>
    </recommendedName>
</protein>